<dbReference type="InterPro" id="IPR036188">
    <property type="entry name" value="FAD/NAD-bd_sf"/>
</dbReference>
<evidence type="ECO:0000313" key="5">
    <source>
        <dbReference type="Proteomes" id="UP001164286"/>
    </source>
</evidence>
<dbReference type="Gene3D" id="3.50.50.60">
    <property type="entry name" value="FAD/NAD(P)-binding domain"/>
    <property type="match status" value="1"/>
</dbReference>
<comment type="caution">
    <text evidence="4">The sequence shown here is derived from an EMBL/GenBank/DDBJ whole genome shotgun (WGS) entry which is preliminary data.</text>
</comment>
<protein>
    <recommendedName>
        <fullName evidence="2">Rab proteins geranylgeranyltransferase</fullName>
    </recommendedName>
</protein>
<dbReference type="RefSeq" id="XP_052942370.1">
    <property type="nucleotide sequence ID" value="XM_053086248.1"/>
</dbReference>
<dbReference type="GeneID" id="77725449"/>
<evidence type="ECO:0000256" key="3">
    <source>
        <dbReference type="SAM" id="MobiDB-lite"/>
    </source>
</evidence>
<dbReference type="EMBL" id="JAKWFO010000014">
    <property type="protein sequence ID" value="KAI9632593.1"/>
    <property type="molecule type" value="Genomic_DNA"/>
</dbReference>
<evidence type="ECO:0000313" key="4">
    <source>
        <dbReference type="EMBL" id="KAI9632593.1"/>
    </source>
</evidence>
<dbReference type="FunFam" id="1.10.405.10:FF:000003">
    <property type="entry name" value="Rab proteins geranylgeranyltransferase component A"/>
    <property type="match status" value="1"/>
</dbReference>
<dbReference type="GO" id="GO:0005092">
    <property type="term" value="F:GDP-dissociation inhibitor activity"/>
    <property type="evidence" value="ECO:0007669"/>
    <property type="project" value="UniProtKB-UniRule"/>
</dbReference>
<comment type="similarity">
    <text evidence="1 2">Belongs to the Rab GDI family.</text>
</comment>
<keyword evidence="5" id="KW-1185">Reference proteome</keyword>
<reference evidence="4" key="1">
    <citation type="journal article" date="2022" name="G3 (Bethesda)">
        <title>High quality genome of the basidiomycete yeast Dioszegia hungarica PDD-24b-2 isolated from cloud water.</title>
        <authorList>
            <person name="Jarrige D."/>
            <person name="Haridas S."/>
            <person name="Bleykasten-Grosshans C."/>
            <person name="Joly M."/>
            <person name="Nadalig T."/>
            <person name="Sancelme M."/>
            <person name="Vuilleumier S."/>
            <person name="Grigoriev I.V."/>
            <person name="Amato P."/>
            <person name="Bringel F."/>
        </authorList>
    </citation>
    <scope>NUCLEOTIDE SEQUENCE</scope>
    <source>
        <strain evidence="4">PDD-24b-2</strain>
    </source>
</reference>
<dbReference type="Pfam" id="PF00996">
    <property type="entry name" value="GDI"/>
    <property type="match status" value="2"/>
</dbReference>
<dbReference type="Gene3D" id="1.10.405.10">
    <property type="entry name" value="Guanine Nucleotide Dissociation Inhibitor, domain 1"/>
    <property type="match status" value="1"/>
</dbReference>
<dbReference type="GO" id="GO:0005829">
    <property type="term" value="C:cytosol"/>
    <property type="evidence" value="ECO:0007669"/>
    <property type="project" value="TreeGrafter"/>
</dbReference>
<evidence type="ECO:0000256" key="2">
    <source>
        <dbReference type="PIRNR" id="PIRNR037514"/>
    </source>
</evidence>
<organism evidence="4 5">
    <name type="scientific">Dioszegia hungarica</name>
    <dbReference type="NCBI Taxonomy" id="4972"/>
    <lineage>
        <taxon>Eukaryota</taxon>
        <taxon>Fungi</taxon>
        <taxon>Dikarya</taxon>
        <taxon>Basidiomycota</taxon>
        <taxon>Agaricomycotina</taxon>
        <taxon>Tremellomycetes</taxon>
        <taxon>Tremellales</taxon>
        <taxon>Bulleribasidiaceae</taxon>
        <taxon>Dioszegia</taxon>
    </lineage>
</organism>
<dbReference type="GO" id="GO:0007264">
    <property type="term" value="P:small GTPase-mediated signal transduction"/>
    <property type="evidence" value="ECO:0007669"/>
    <property type="project" value="UniProtKB-UniRule"/>
</dbReference>
<evidence type="ECO:0000256" key="1">
    <source>
        <dbReference type="ARBA" id="ARBA00005593"/>
    </source>
</evidence>
<dbReference type="SUPFAM" id="SSF54373">
    <property type="entry name" value="FAD-linked reductases, C-terminal domain"/>
    <property type="match status" value="1"/>
</dbReference>
<dbReference type="PIRSF" id="PIRSF037514">
    <property type="entry name" value="Rab_ger_ger_transf_A_fun"/>
    <property type="match status" value="1"/>
</dbReference>
<dbReference type="Proteomes" id="UP001164286">
    <property type="component" value="Unassembled WGS sequence"/>
</dbReference>
<dbReference type="GO" id="GO:0005968">
    <property type="term" value="C:Rab-protein geranylgeranyltransferase complex"/>
    <property type="evidence" value="ECO:0007669"/>
    <property type="project" value="TreeGrafter"/>
</dbReference>
<name>A0AA38LRL0_9TREE</name>
<dbReference type="InterPro" id="IPR017230">
    <property type="entry name" value="Mrs6"/>
</dbReference>
<proteinExistence type="inferred from homology"/>
<feature type="region of interest" description="Disordered" evidence="3">
    <location>
        <begin position="515"/>
        <end position="534"/>
    </location>
</feature>
<accession>A0AA38LRL0</accession>
<dbReference type="GO" id="GO:0016192">
    <property type="term" value="P:vesicle-mediated transport"/>
    <property type="evidence" value="ECO:0007669"/>
    <property type="project" value="TreeGrafter"/>
</dbReference>
<dbReference type="PRINTS" id="PR00891">
    <property type="entry name" value="RABGDIREP"/>
</dbReference>
<gene>
    <name evidence="4" type="ORF">MKK02DRAFT_20370</name>
</gene>
<dbReference type="InterPro" id="IPR018203">
    <property type="entry name" value="GDP_dissociation_inhibitor"/>
</dbReference>
<dbReference type="AlphaFoldDB" id="A0AA38LRL0"/>
<dbReference type="SUPFAM" id="SSF51905">
    <property type="entry name" value="FAD/NAD(P)-binding domain"/>
    <property type="match status" value="1"/>
</dbReference>
<sequence length="534" mass="57566">MELESDTYDVVVIGTGLAESLAAASLANSGKTVLHLDPNEYYGASQASLTLDELSSWATARSGSSASAEAGPSTPAPSIYISAQRRRYTHASTSALSPALQASRRQYALSLYPALLPSRGPLISTLITSGVSNYVGFRILDSISVWRGEGQEVKRVPGSKEEVFKDKSIGLVDKRRLMKFLMFVAGEFEGEELLKGKEALALPEFLAQSFSIPPGLCQEITYAIAHCSSPNEATLPALQRTRRYLKSIGRYGPSAFLVGQYGGAGEVAQGFCRACAVKGGTYVLGSQADIESLDISSEKDIETPITMKLACHPRPISAKHLITTPDHLPPHLLPNPTGPGPERTTAHCIAVLSSFPVLLRRKADAEETEEREEDDTAVVLFPPEGERGLVRGLLMGEGTGSCPAGQFILYLSSTVTDADAVDPKTVLRPYLERLSQEPLFEAYYLSHDTQSPPTAPSSSESPQYAAGRVVVVESYSQGESITEGLDWEAEQGEKAFWAVMGDKDKLEAGVKGWWEKDGEVEEGEGEEEVELQGL</sequence>
<feature type="compositionally biased region" description="Acidic residues" evidence="3">
    <location>
        <begin position="518"/>
        <end position="534"/>
    </location>
</feature>
<dbReference type="Gene3D" id="3.30.519.10">
    <property type="entry name" value="Guanine Nucleotide Dissociation Inhibitor, domain 2"/>
    <property type="match status" value="1"/>
</dbReference>
<dbReference type="PANTHER" id="PTHR11787:SF4">
    <property type="entry name" value="CHM, RAB ESCORT PROTEIN 1"/>
    <property type="match status" value="1"/>
</dbReference>
<dbReference type="PANTHER" id="PTHR11787">
    <property type="entry name" value="RAB GDP-DISSOCIATION INHIBITOR"/>
    <property type="match status" value="1"/>
</dbReference>
<dbReference type="GO" id="GO:0005634">
    <property type="term" value="C:nucleus"/>
    <property type="evidence" value="ECO:0007669"/>
    <property type="project" value="TreeGrafter"/>
</dbReference>